<dbReference type="KEGG" id="aade:C3B56_00101"/>
<dbReference type="HAMAP" id="MF_01328_B">
    <property type="entry name" value="Ribosomal_uL4_B"/>
    <property type="match status" value="1"/>
</dbReference>
<evidence type="ECO:0000256" key="1">
    <source>
        <dbReference type="ARBA" id="ARBA00010528"/>
    </source>
</evidence>
<sequence length="201" mass="23547">MIIMLYDNKKKVKISNKIFNQKFNKTLLHQIIISYLLKSRQGTHSQKNRSLVSGSKRKPWKQKGTGNARAGSRKSPIWRGGGVTFASKFKNYNNKVNKKMHRKALKIIFSELIKQKRLLIFDKFYLPNCSTKKLVNKIKNINFKKILIIINNYNKNIVLSSRNLYRVNLCYLNSINLLKLLSCDKIIITLNSIRKIENYLK</sequence>
<dbReference type="Pfam" id="PF00573">
    <property type="entry name" value="Ribosomal_L4"/>
    <property type="match status" value="1"/>
</dbReference>
<keyword evidence="2 5" id="KW-0689">Ribosomal protein</keyword>
<keyword evidence="8" id="KW-1185">Reference proteome</keyword>
<dbReference type="AlphaFoldDB" id="A0A3S5HNW5"/>
<comment type="similarity">
    <text evidence="1 5">Belongs to the universal ribosomal protein uL4 family.</text>
</comment>
<dbReference type="OrthoDB" id="9803201at2"/>
<dbReference type="NCBIfam" id="TIGR03953">
    <property type="entry name" value="rplD_bact"/>
    <property type="match status" value="1"/>
</dbReference>
<dbReference type="GO" id="GO:0006412">
    <property type="term" value="P:translation"/>
    <property type="evidence" value="ECO:0007669"/>
    <property type="project" value="UniProtKB-UniRule"/>
</dbReference>
<keyword evidence="3 5" id="KW-0687">Ribonucleoprotein</keyword>
<dbReference type="PANTHER" id="PTHR10746:SF6">
    <property type="entry name" value="LARGE RIBOSOMAL SUBUNIT PROTEIN UL4M"/>
    <property type="match status" value="1"/>
</dbReference>
<gene>
    <name evidence="5 7" type="primary">rplD</name>
    <name evidence="7" type="ORF">C3B56_00101</name>
</gene>
<dbReference type="InterPro" id="IPR013005">
    <property type="entry name" value="Ribosomal_uL4-like"/>
</dbReference>
<evidence type="ECO:0000256" key="6">
    <source>
        <dbReference type="SAM" id="MobiDB-lite"/>
    </source>
</evidence>
<dbReference type="Gene3D" id="3.40.1370.10">
    <property type="match status" value="1"/>
</dbReference>
<evidence type="ECO:0000256" key="4">
    <source>
        <dbReference type="ARBA" id="ARBA00035244"/>
    </source>
</evidence>
<keyword evidence="5" id="KW-0699">rRNA-binding</keyword>
<dbReference type="GO" id="GO:0005840">
    <property type="term" value="C:ribosome"/>
    <property type="evidence" value="ECO:0007669"/>
    <property type="project" value="UniProtKB-KW"/>
</dbReference>
<comment type="function">
    <text evidence="5">Forms part of the polypeptide exit tunnel.</text>
</comment>
<dbReference type="InterPro" id="IPR023574">
    <property type="entry name" value="Ribosomal_uL4_dom_sf"/>
</dbReference>
<protein>
    <recommendedName>
        <fullName evidence="4 5">Large ribosomal subunit protein uL4</fullName>
    </recommendedName>
</protein>
<reference evidence="7 8" key="1">
    <citation type="journal article" date="2018" name="Genome Biol. Evol.">
        <title>Partnering With a Pest: Genomes of Hemlock Woolly Adelgid Symbionts Reveal Atypical Nutritional Provisioning Patterns in Dual-Obligate Bacteria.</title>
        <authorList>
            <person name="Weglarz K.M."/>
            <person name="Havill N.P."/>
            <person name="Burke G.R."/>
            <person name="von Dohlen C.D."/>
        </authorList>
    </citation>
    <scope>NUCLEOTIDE SEQUENCE [LARGE SCALE GENOMIC DNA]</scope>
    <source>
        <strain evidence="7">ENA</strain>
    </source>
</reference>
<dbReference type="GO" id="GO:0019843">
    <property type="term" value="F:rRNA binding"/>
    <property type="evidence" value="ECO:0007669"/>
    <property type="project" value="UniProtKB-UniRule"/>
</dbReference>
<evidence type="ECO:0000256" key="5">
    <source>
        <dbReference type="HAMAP-Rule" id="MF_01328"/>
    </source>
</evidence>
<dbReference type="RefSeq" id="WP_126071487.1">
    <property type="nucleotide sequence ID" value="NZ_CP026513.1"/>
</dbReference>
<organism evidence="7 8">
    <name type="scientific">Candidatus Annandia adelgestsuga</name>
    <dbReference type="NCBI Taxonomy" id="1302411"/>
    <lineage>
        <taxon>Bacteria</taxon>
        <taxon>Pseudomonadati</taxon>
        <taxon>Pseudomonadota</taxon>
        <taxon>Gammaproteobacteria</taxon>
        <taxon>Enterobacterales</taxon>
        <taxon>Enterobacteriaceae</taxon>
        <taxon>Candidatus Annandia</taxon>
    </lineage>
</organism>
<dbReference type="SUPFAM" id="SSF52166">
    <property type="entry name" value="Ribosomal protein L4"/>
    <property type="match status" value="1"/>
</dbReference>
<dbReference type="GO" id="GO:1990904">
    <property type="term" value="C:ribonucleoprotein complex"/>
    <property type="evidence" value="ECO:0007669"/>
    <property type="project" value="UniProtKB-KW"/>
</dbReference>
<dbReference type="EMBL" id="CP026513">
    <property type="protein sequence ID" value="AZP36221.1"/>
    <property type="molecule type" value="Genomic_DNA"/>
</dbReference>
<dbReference type="InterPro" id="IPR002136">
    <property type="entry name" value="Ribosomal_uL4"/>
</dbReference>
<comment type="subunit">
    <text evidence="5">Part of the 50S ribosomal subunit.</text>
</comment>
<feature type="region of interest" description="Disordered" evidence="6">
    <location>
        <begin position="46"/>
        <end position="74"/>
    </location>
</feature>
<evidence type="ECO:0000256" key="2">
    <source>
        <dbReference type="ARBA" id="ARBA00022980"/>
    </source>
</evidence>
<evidence type="ECO:0000313" key="8">
    <source>
        <dbReference type="Proteomes" id="UP000274458"/>
    </source>
</evidence>
<evidence type="ECO:0000313" key="7">
    <source>
        <dbReference type="EMBL" id="AZP36221.1"/>
    </source>
</evidence>
<dbReference type="GO" id="GO:0003735">
    <property type="term" value="F:structural constituent of ribosome"/>
    <property type="evidence" value="ECO:0007669"/>
    <property type="project" value="InterPro"/>
</dbReference>
<dbReference type="Proteomes" id="UP000274458">
    <property type="component" value="Chromosome"/>
</dbReference>
<accession>A0A3S5HNW5</accession>
<proteinExistence type="inferred from homology"/>
<keyword evidence="5" id="KW-0694">RNA-binding</keyword>
<dbReference type="PANTHER" id="PTHR10746">
    <property type="entry name" value="50S RIBOSOMAL PROTEIN L4"/>
    <property type="match status" value="1"/>
</dbReference>
<comment type="function">
    <text evidence="5">One of the primary rRNA binding proteins, this protein initially binds near the 5'-end of the 23S rRNA. It is important during the early stages of 50S assembly. It makes multiple contacts with different domains of the 23S rRNA in the assembled 50S subunit and ribosome.</text>
</comment>
<name>A0A3S5HNW5_9ENTR</name>
<evidence type="ECO:0000256" key="3">
    <source>
        <dbReference type="ARBA" id="ARBA00023274"/>
    </source>
</evidence>